<organism evidence="1 2">
    <name type="scientific">Micromonospora polyrhachis</name>
    <dbReference type="NCBI Taxonomy" id="1282883"/>
    <lineage>
        <taxon>Bacteria</taxon>
        <taxon>Bacillati</taxon>
        <taxon>Actinomycetota</taxon>
        <taxon>Actinomycetes</taxon>
        <taxon>Micromonosporales</taxon>
        <taxon>Micromonosporaceae</taxon>
        <taxon>Micromonospora</taxon>
    </lineage>
</organism>
<evidence type="ECO:0008006" key="3">
    <source>
        <dbReference type="Google" id="ProtNLM"/>
    </source>
</evidence>
<reference evidence="1 2" key="1">
    <citation type="submission" date="2020-08" db="EMBL/GenBank/DDBJ databases">
        <title>Sequencing the genomes of 1000 actinobacteria strains.</title>
        <authorList>
            <person name="Klenk H.-P."/>
        </authorList>
    </citation>
    <scope>NUCLEOTIDE SEQUENCE [LARGE SCALE GENOMIC DNA]</scope>
    <source>
        <strain evidence="1 2">DSM 45886</strain>
    </source>
</reference>
<dbReference type="Proteomes" id="UP000578819">
    <property type="component" value="Unassembled WGS sequence"/>
</dbReference>
<keyword evidence="2" id="KW-1185">Reference proteome</keyword>
<evidence type="ECO:0000313" key="2">
    <source>
        <dbReference type="Proteomes" id="UP000578819"/>
    </source>
</evidence>
<gene>
    <name evidence="1" type="ORF">FHR38_000037</name>
</gene>
<dbReference type="EMBL" id="JACHJW010000001">
    <property type="protein sequence ID" value="MBB4956304.1"/>
    <property type="molecule type" value="Genomic_DNA"/>
</dbReference>
<dbReference type="AlphaFoldDB" id="A0A7W7SKC6"/>
<proteinExistence type="predicted"/>
<dbReference type="RefSeq" id="WP_184531677.1">
    <property type="nucleotide sequence ID" value="NZ_JACHJW010000001.1"/>
</dbReference>
<dbReference type="Pfam" id="PF09965">
    <property type="entry name" value="DUF2199"/>
    <property type="match status" value="1"/>
</dbReference>
<accession>A0A7W7SKC6</accession>
<sequence length="169" mass="19192">MIDQGFVCRGCGQRHEGVPFSYGAQAPAYWQDELAGDESSVLEEEICIIQARHYFVRARLVIPVLDVGTDFEWGVWVSLSRDNFRRTVDLWTTPGREQESAYFGWLSTQLPVYPAETLNLKTEVHTDEVGTRPHVILEPTDHPLAVEQRTGITVERVQEIAELVLHPMA</sequence>
<name>A0A7W7SKC6_9ACTN</name>
<evidence type="ECO:0000313" key="1">
    <source>
        <dbReference type="EMBL" id="MBB4956304.1"/>
    </source>
</evidence>
<comment type="caution">
    <text evidence="1">The sequence shown here is derived from an EMBL/GenBank/DDBJ whole genome shotgun (WGS) entry which is preliminary data.</text>
</comment>
<dbReference type="InterPro" id="IPR018697">
    <property type="entry name" value="DUF2199"/>
</dbReference>
<protein>
    <recommendedName>
        <fullName evidence="3">DUF2199 domain-containing protein</fullName>
    </recommendedName>
</protein>